<dbReference type="Pfam" id="PF00291">
    <property type="entry name" value="PALP"/>
    <property type="match status" value="1"/>
</dbReference>
<evidence type="ECO:0000256" key="14">
    <source>
        <dbReference type="ARBA" id="ARBA00022840"/>
    </source>
</evidence>
<comment type="catalytic activity">
    <reaction evidence="19">
        <text>O-acetyl-L-serine + hydrogen sulfide = L-cysteine + acetate</text>
        <dbReference type="Rhea" id="RHEA:14829"/>
        <dbReference type="ChEBI" id="CHEBI:29919"/>
        <dbReference type="ChEBI" id="CHEBI:30089"/>
        <dbReference type="ChEBI" id="CHEBI:35235"/>
        <dbReference type="ChEBI" id="CHEBI:58340"/>
        <dbReference type="EC" id="2.5.1.47"/>
    </reaction>
</comment>
<proteinExistence type="inferred from homology"/>
<dbReference type="Pfam" id="PF01406">
    <property type="entry name" value="tRNA-synt_1e"/>
    <property type="match status" value="1"/>
</dbReference>
<dbReference type="Gene3D" id="1.20.120.1910">
    <property type="entry name" value="Cysteine-tRNA ligase, C-terminal anti-codon recognition domain"/>
    <property type="match status" value="1"/>
</dbReference>
<evidence type="ECO:0000256" key="8">
    <source>
        <dbReference type="ARBA" id="ARBA00022598"/>
    </source>
</evidence>
<dbReference type="InterPro" id="IPR056411">
    <property type="entry name" value="CysS_C"/>
</dbReference>
<comment type="subcellular location">
    <subcellularLocation>
        <location evidence="2 20">Cytoplasm</location>
    </subcellularLocation>
</comment>
<keyword evidence="14 20" id="KW-0067">ATP-binding</keyword>
<evidence type="ECO:0000256" key="9">
    <source>
        <dbReference type="ARBA" id="ARBA00022605"/>
    </source>
</evidence>
<evidence type="ECO:0000256" key="12">
    <source>
        <dbReference type="ARBA" id="ARBA00022741"/>
    </source>
</evidence>
<feature type="binding site" evidence="20">
    <location>
        <position position="514"/>
    </location>
    <ligand>
        <name>Zn(2+)</name>
        <dbReference type="ChEBI" id="CHEBI:29105"/>
    </ligand>
</feature>
<comment type="similarity">
    <text evidence="5">Belongs to the cysteine synthase/cystathionine beta-synthase family.</text>
</comment>
<keyword evidence="9" id="KW-0028">Amino-acid biosynthesis</keyword>
<dbReference type="AlphaFoldDB" id="S7TDT9"/>
<dbReference type="PANTHER" id="PTHR10890">
    <property type="entry name" value="CYSTEINYL-TRNA SYNTHETASE"/>
    <property type="match status" value="1"/>
</dbReference>
<evidence type="ECO:0000256" key="18">
    <source>
        <dbReference type="ARBA" id="ARBA00023192"/>
    </source>
</evidence>
<gene>
    <name evidence="20" type="primary">cysS</name>
    <name evidence="24" type="ORF">dsmv_3225</name>
</gene>
<name>S7TDT9_DESML</name>
<evidence type="ECO:0000256" key="11">
    <source>
        <dbReference type="ARBA" id="ARBA00022723"/>
    </source>
</evidence>
<evidence type="ECO:0000256" key="17">
    <source>
        <dbReference type="ARBA" id="ARBA00023146"/>
    </source>
</evidence>
<evidence type="ECO:0000256" key="13">
    <source>
        <dbReference type="ARBA" id="ARBA00022833"/>
    </source>
</evidence>
<dbReference type="InterPro" id="IPR009080">
    <property type="entry name" value="tRNAsynth_Ia_anticodon-bd"/>
</dbReference>
<evidence type="ECO:0000256" key="16">
    <source>
        <dbReference type="ARBA" id="ARBA00022917"/>
    </source>
</evidence>
<comment type="catalytic activity">
    <reaction evidence="20">
        <text>tRNA(Cys) + L-cysteine + ATP = L-cysteinyl-tRNA(Cys) + AMP + diphosphate</text>
        <dbReference type="Rhea" id="RHEA:17773"/>
        <dbReference type="Rhea" id="RHEA-COMP:9661"/>
        <dbReference type="Rhea" id="RHEA-COMP:9679"/>
        <dbReference type="ChEBI" id="CHEBI:30616"/>
        <dbReference type="ChEBI" id="CHEBI:33019"/>
        <dbReference type="ChEBI" id="CHEBI:35235"/>
        <dbReference type="ChEBI" id="CHEBI:78442"/>
        <dbReference type="ChEBI" id="CHEBI:78517"/>
        <dbReference type="ChEBI" id="CHEBI:456215"/>
        <dbReference type="EC" id="6.1.1.16"/>
    </reaction>
</comment>
<dbReference type="GO" id="GO:0006535">
    <property type="term" value="P:cysteine biosynthetic process from serine"/>
    <property type="evidence" value="ECO:0007669"/>
    <property type="project" value="InterPro"/>
</dbReference>
<keyword evidence="13 20" id="KW-0862">Zinc</keyword>
<dbReference type="SUPFAM" id="SSF53686">
    <property type="entry name" value="Tryptophan synthase beta subunit-like PLP-dependent enzymes"/>
    <property type="match status" value="1"/>
</dbReference>
<dbReference type="OrthoDB" id="9815130at2"/>
<comment type="similarity">
    <text evidence="4 20">Belongs to the class-I aminoacyl-tRNA synthetase family.</text>
</comment>
<evidence type="ECO:0000313" key="24">
    <source>
        <dbReference type="EMBL" id="EPR34846.1"/>
    </source>
</evidence>
<keyword evidence="11 20" id="KW-0479">Metal-binding</keyword>
<keyword evidence="7 20" id="KW-0963">Cytoplasm</keyword>
<evidence type="ECO:0000259" key="23">
    <source>
        <dbReference type="SMART" id="SM00840"/>
    </source>
</evidence>
<comment type="cofactor">
    <cofactor evidence="20">
        <name>Zn(2+)</name>
        <dbReference type="ChEBI" id="CHEBI:29105"/>
    </cofactor>
    <text evidence="20">Binds 1 zinc ion per subunit.</text>
</comment>
<dbReference type="SUPFAM" id="SSF47323">
    <property type="entry name" value="Anticodon-binding domain of a subclass of class I aminoacyl-tRNA synthetases"/>
    <property type="match status" value="1"/>
</dbReference>
<keyword evidence="17 20" id="KW-0030">Aminoacyl-tRNA synthetase</keyword>
<feature type="modified residue" description="N6-(pyridoxal phosphate)lysine" evidence="22">
    <location>
        <position position="42"/>
    </location>
</feature>
<keyword evidence="16 20" id="KW-0648">Protein biosynthesis</keyword>
<keyword evidence="10" id="KW-0808">Transferase</keyword>
<dbReference type="SMART" id="SM00840">
    <property type="entry name" value="DALR_2"/>
    <property type="match status" value="1"/>
</dbReference>
<dbReference type="GO" id="GO:0008270">
    <property type="term" value="F:zinc ion binding"/>
    <property type="evidence" value="ECO:0007669"/>
    <property type="project" value="UniProtKB-UniRule"/>
</dbReference>
<keyword evidence="15 21" id="KW-0663">Pyridoxal phosphate</keyword>
<evidence type="ECO:0000256" key="7">
    <source>
        <dbReference type="ARBA" id="ARBA00022490"/>
    </source>
</evidence>
<evidence type="ECO:0000256" key="19">
    <source>
        <dbReference type="ARBA" id="ARBA00047931"/>
    </source>
</evidence>
<protein>
    <recommendedName>
        <fullName evidence="20">Cysteine--tRNA ligase</fullName>
        <ecNumber evidence="20">6.1.1.16</ecNumber>
    </recommendedName>
    <alternativeName>
        <fullName evidence="20">Cysteinyl-tRNA synthetase</fullName>
        <shortName evidence="20">CysRS</shortName>
    </alternativeName>
</protein>
<keyword evidence="12 20" id="KW-0547">Nucleotide-binding</keyword>
<dbReference type="InterPro" id="IPR036052">
    <property type="entry name" value="TrpB-like_PALP_sf"/>
</dbReference>
<feature type="binding site" evidence="20">
    <location>
        <position position="329"/>
    </location>
    <ligand>
        <name>Zn(2+)</name>
        <dbReference type="ChEBI" id="CHEBI:29105"/>
    </ligand>
</feature>
<evidence type="ECO:0000256" key="2">
    <source>
        <dbReference type="ARBA" id="ARBA00004496"/>
    </source>
</evidence>
<dbReference type="GO" id="GO:0005524">
    <property type="term" value="F:ATP binding"/>
    <property type="evidence" value="ECO:0007669"/>
    <property type="project" value="UniProtKB-UniRule"/>
</dbReference>
<dbReference type="CDD" id="cd01561">
    <property type="entry name" value="CBS_like"/>
    <property type="match status" value="1"/>
</dbReference>
<dbReference type="STRING" id="897.B2D07_07090"/>
<dbReference type="CDD" id="cd00672">
    <property type="entry name" value="CysRS_core"/>
    <property type="match status" value="1"/>
</dbReference>
<dbReference type="InterPro" id="IPR001216">
    <property type="entry name" value="P-phosphate_BS"/>
</dbReference>
<dbReference type="eggNOG" id="COG0031">
    <property type="taxonomic scope" value="Bacteria"/>
</dbReference>
<dbReference type="RefSeq" id="WP_020878315.1">
    <property type="nucleotide sequence ID" value="NZ_ATHJ01000110.1"/>
</dbReference>
<evidence type="ECO:0000256" key="10">
    <source>
        <dbReference type="ARBA" id="ARBA00022679"/>
    </source>
</evidence>
<dbReference type="Proteomes" id="UP000014977">
    <property type="component" value="Unassembled WGS sequence"/>
</dbReference>
<dbReference type="InterPro" id="IPR032678">
    <property type="entry name" value="tRNA-synt_1_cat_dom"/>
</dbReference>
<dbReference type="InterPro" id="IPR015803">
    <property type="entry name" value="Cys-tRNA-ligase"/>
</dbReference>
<accession>S7TDT9</accession>
<dbReference type="InterPro" id="IPR024909">
    <property type="entry name" value="Cys-tRNA/MSH_ligase"/>
</dbReference>
<feature type="binding site" evidence="20">
    <location>
        <position position="543"/>
    </location>
    <ligand>
        <name>Zn(2+)</name>
        <dbReference type="ChEBI" id="CHEBI:29105"/>
    </ligand>
</feature>
<feature type="domain" description="Cysteinyl-tRNA synthetase class Ia DALR" evidence="23">
    <location>
        <begin position="653"/>
        <end position="717"/>
    </location>
</feature>
<dbReference type="InterPro" id="IPR014729">
    <property type="entry name" value="Rossmann-like_a/b/a_fold"/>
</dbReference>
<dbReference type="EMBL" id="ATHJ01000110">
    <property type="protein sequence ID" value="EPR34846.1"/>
    <property type="molecule type" value="Genomic_DNA"/>
</dbReference>
<dbReference type="NCBIfam" id="TIGR01136">
    <property type="entry name" value="cysKM"/>
    <property type="match status" value="1"/>
</dbReference>
<comment type="subunit">
    <text evidence="6 20">Monomer.</text>
</comment>
<evidence type="ECO:0000256" key="6">
    <source>
        <dbReference type="ARBA" id="ARBA00011245"/>
    </source>
</evidence>
<comment type="caution">
    <text evidence="24">The sequence shown here is derived from an EMBL/GenBank/DDBJ whole genome shotgun (WGS) entry which is preliminary data.</text>
</comment>
<evidence type="ECO:0000256" key="3">
    <source>
        <dbReference type="ARBA" id="ARBA00004962"/>
    </source>
</evidence>
<dbReference type="FunFam" id="3.40.50.1100:FF:000006">
    <property type="entry name" value="Cysteine synthase"/>
    <property type="match status" value="1"/>
</dbReference>
<dbReference type="PANTHER" id="PTHR10890:SF3">
    <property type="entry name" value="CYSTEINE--TRNA LIGASE, CYTOPLASMIC"/>
    <property type="match status" value="1"/>
</dbReference>
<dbReference type="GO" id="GO:0004124">
    <property type="term" value="F:cysteine synthase activity"/>
    <property type="evidence" value="ECO:0007669"/>
    <property type="project" value="UniProtKB-EC"/>
</dbReference>
<dbReference type="GO" id="GO:0004817">
    <property type="term" value="F:cysteine-tRNA ligase activity"/>
    <property type="evidence" value="ECO:0007669"/>
    <property type="project" value="UniProtKB-UniRule"/>
</dbReference>
<dbReference type="InterPro" id="IPR015273">
    <property type="entry name" value="Cys-tRNA-synt_Ia_DALR"/>
</dbReference>
<organism evidence="24 25">
    <name type="scientific">Desulfococcus multivorans DSM 2059</name>
    <dbReference type="NCBI Taxonomy" id="1121405"/>
    <lineage>
        <taxon>Bacteria</taxon>
        <taxon>Pseudomonadati</taxon>
        <taxon>Thermodesulfobacteriota</taxon>
        <taxon>Desulfobacteria</taxon>
        <taxon>Desulfobacterales</taxon>
        <taxon>Desulfococcaceae</taxon>
        <taxon>Desulfococcus</taxon>
    </lineage>
</organism>
<evidence type="ECO:0000256" key="5">
    <source>
        <dbReference type="ARBA" id="ARBA00007103"/>
    </source>
</evidence>
<evidence type="ECO:0000256" key="4">
    <source>
        <dbReference type="ARBA" id="ARBA00005594"/>
    </source>
</evidence>
<dbReference type="UniPathway" id="UPA00136">
    <property type="reaction ID" value="UER00200"/>
</dbReference>
<sequence length="758" mass="85977">MSYSLLDAIGNTPMVEIRRLNPNPKVRILAKLEYMNPGGSIKDRPALYMIEAGETSGELTPEKTVIEATSGNTGIGLAMVCAVKGYKLLLAMSESASEERRKILKARGAEILLTPGHLGTDGAIEAVYRLVREHPEAYFMADQYNTEANWKAHYYGTAVEIWEQTEKTVTTLVATMGTTGTLMGLSRRLKEFNPNIRIVGVEPYLGHKIQGLKNMKEAYEPGIFEKERLDKKVNIDDEEAFETARKLAREEGLFVGMSSGAAMAVAAKEAQTMSSGTIVVIFPDSGERYLSTPLFTVADKVVMRVFNTMHRRKEPLEPMLPGKVSVYSCGPTVHARLHPDEWRRFVFADLLCRYLRYRGYDVTHVMNITDLDDKTINGSAKSGMALSAFTQQYIDAFHKDLEILGIAPADTYPRASEHVREMVTLAEKLYLKGFAYEKLRSLYFNISKFKEYGRLSGIDLDKIRLGATVDLDEYEKENPRDFTLFKRCTLSELKRGIYTPTEWGNVRPSWHIQCTAMSMKYLGESFDIHTSGRTLMFPHHENEIAIAQALTGKPLAKYWLHCDRVLMDGKKMDENLLLFNLEDLMEAGYTGRDIRYWLLSTHYRKPVRFSTERLDAAKRSLGRLNACLGNLRNVTSGAPYPELDQLIYDIKQGFIQAMDEDMNISAAIASLFRSVKIVNKLVLQKMIDPEGAVRLLETFRSINTALNIFDLEDGADDPEIERLIRERELARKERNWPLADRLREDLQVRGVMVRDSKV</sequence>
<evidence type="ECO:0000256" key="15">
    <source>
        <dbReference type="ARBA" id="ARBA00022898"/>
    </source>
</evidence>
<feature type="binding site" evidence="21">
    <location>
        <position position="72"/>
    </location>
    <ligand>
        <name>pyridoxal 5'-phosphate</name>
        <dbReference type="ChEBI" id="CHEBI:597326"/>
    </ligand>
</feature>
<evidence type="ECO:0000313" key="25">
    <source>
        <dbReference type="Proteomes" id="UP000014977"/>
    </source>
</evidence>
<feature type="binding site" evidence="21">
    <location>
        <position position="258"/>
    </location>
    <ligand>
        <name>pyridoxal 5'-phosphate</name>
        <dbReference type="ChEBI" id="CHEBI:597326"/>
    </ligand>
</feature>
<reference evidence="24 25" key="1">
    <citation type="journal article" date="2013" name="Genome Announc.">
        <title>Draft genome sequences for three mercury-methylating, sulfate-reducing bacteria.</title>
        <authorList>
            <person name="Brown S.D."/>
            <person name="Hurt R.A.Jr."/>
            <person name="Gilmour C.C."/>
            <person name="Elias D.A."/>
        </authorList>
    </citation>
    <scope>NUCLEOTIDE SEQUENCE [LARGE SCALE GENOMIC DNA]</scope>
    <source>
        <strain evidence="24 25">DSM 2059</strain>
    </source>
</reference>
<comment type="pathway">
    <text evidence="3">Amino-acid biosynthesis; L-cysteine biosynthesis; L-cysteine from L-serine: step 2/2.</text>
</comment>
<dbReference type="Pfam" id="PF23493">
    <property type="entry name" value="CysS_C"/>
    <property type="match status" value="1"/>
</dbReference>
<evidence type="ECO:0000256" key="22">
    <source>
        <dbReference type="PIRSR" id="PIRSR605856-51"/>
    </source>
</evidence>
<dbReference type="PRINTS" id="PR00983">
    <property type="entry name" value="TRNASYNTHCYS"/>
</dbReference>
<dbReference type="HAMAP" id="MF_00041">
    <property type="entry name" value="Cys_tRNA_synth"/>
    <property type="match status" value="1"/>
</dbReference>
<feature type="binding site" evidence="20">
    <location>
        <position position="539"/>
    </location>
    <ligand>
        <name>Zn(2+)</name>
        <dbReference type="ChEBI" id="CHEBI:29105"/>
    </ligand>
</feature>
<dbReference type="Gene3D" id="3.40.50.620">
    <property type="entry name" value="HUPs"/>
    <property type="match status" value="1"/>
</dbReference>
<evidence type="ECO:0000256" key="20">
    <source>
        <dbReference type="HAMAP-Rule" id="MF_00041"/>
    </source>
</evidence>
<dbReference type="PROSITE" id="PS00901">
    <property type="entry name" value="CYS_SYNTHASE"/>
    <property type="match status" value="1"/>
</dbReference>
<dbReference type="InterPro" id="IPR005856">
    <property type="entry name" value="Cys_synth"/>
</dbReference>
<comment type="cofactor">
    <cofactor evidence="1 21">
        <name>pyridoxal 5'-phosphate</name>
        <dbReference type="ChEBI" id="CHEBI:597326"/>
    </cofactor>
</comment>
<evidence type="ECO:0000256" key="1">
    <source>
        <dbReference type="ARBA" id="ARBA00001933"/>
    </source>
</evidence>
<dbReference type="SUPFAM" id="SSF52374">
    <property type="entry name" value="Nucleotidylyl transferase"/>
    <property type="match status" value="1"/>
</dbReference>
<evidence type="ECO:0000256" key="21">
    <source>
        <dbReference type="PIRSR" id="PIRSR605856-50"/>
    </source>
</evidence>
<dbReference type="GO" id="GO:0006423">
    <property type="term" value="P:cysteinyl-tRNA aminoacylation"/>
    <property type="evidence" value="ECO:0007669"/>
    <property type="project" value="UniProtKB-UniRule"/>
</dbReference>
<dbReference type="Pfam" id="PF09190">
    <property type="entry name" value="DALR_2"/>
    <property type="match status" value="1"/>
</dbReference>
<dbReference type="PATRIC" id="fig|1121405.3.peg.3702"/>
<dbReference type="InterPro" id="IPR001926">
    <property type="entry name" value="TrpB-like_PALP"/>
</dbReference>
<keyword evidence="25" id="KW-1185">Reference proteome</keyword>
<keyword evidence="18" id="KW-0198">Cysteine biosynthesis</keyword>
<dbReference type="Gene3D" id="3.40.50.1100">
    <property type="match status" value="2"/>
</dbReference>
<keyword evidence="8 20" id="KW-0436">Ligase</keyword>
<dbReference type="GO" id="GO:0005829">
    <property type="term" value="C:cytosol"/>
    <property type="evidence" value="ECO:0007669"/>
    <property type="project" value="TreeGrafter"/>
</dbReference>
<dbReference type="eggNOG" id="COG0215">
    <property type="taxonomic scope" value="Bacteria"/>
</dbReference>
<dbReference type="EC" id="6.1.1.16" evidence="20"/>
<dbReference type="NCBIfam" id="TIGR00435">
    <property type="entry name" value="cysS"/>
    <property type="match status" value="1"/>
</dbReference>
<feature type="binding site" evidence="21">
    <location>
        <begin position="177"/>
        <end position="181"/>
    </location>
    <ligand>
        <name>pyridoxal 5'-phosphate</name>
        <dbReference type="ChEBI" id="CHEBI:597326"/>
    </ligand>
</feature>
<comment type="caution">
    <text evidence="20">Lacks conserved residue(s) required for the propagation of feature annotation.</text>
</comment>